<evidence type="ECO:0000256" key="8">
    <source>
        <dbReference type="ARBA" id="ARBA00023033"/>
    </source>
</evidence>
<evidence type="ECO:0000256" key="6">
    <source>
        <dbReference type="ARBA" id="ARBA00023002"/>
    </source>
</evidence>
<dbReference type="EMBL" id="JASNQZ010000015">
    <property type="protein sequence ID" value="KAL0945852.1"/>
    <property type="molecule type" value="Genomic_DNA"/>
</dbReference>
<dbReference type="SUPFAM" id="SSF48264">
    <property type="entry name" value="Cytochrome P450"/>
    <property type="match status" value="1"/>
</dbReference>
<evidence type="ECO:0000256" key="2">
    <source>
        <dbReference type="ARBA" id="ARBA00005179"/>
    </source>
</evidence>
<evidence type="ECO:0000313" key="10">
    <source>
        <dbReference type="EMBL" id="KAL0945852.1"/>
    </source>
</evidence>
<keyword evidence="8 9" id="KW-0503">Monooxygenase</keyword>
<evidence type="ECO:0000256" key="4">
    <source>
        <dbReference type="ARBA" id="ARBA00022617"/>
    </source>
</evidence>
<accession>A0ABR3IRF0</accession>
<dbReference type="Gene3D" id="1.10.630.10">
    <property type="entry name" value="Cytochrome P450"/>
    <property type="match status" value="1"/>
</dbReference>
<dbReference type="Proteomes" id="UP001556367">
    <property type="component" value="Unassembled WGS sequence"/>
</dbReference>
<evidence type="ECO:0008006" key="12">
    <source>
        <dbReference type="Google" id="ProtNLM"/>
    </source>
</evidence>
<keyword evidence="5 9" id="KW-0479">Metal-binding</keyword>
<keyword evidence="4 9" id="KW-0349">Heme</keyword>
<name>A0ABR3IRF0_9AGAR</name>
<evidence type="ECO:0000256" key="7">
    <source>
        <dbReference type="ARBA" id="ARBA00023004"/>
    </source>
</evidence>
<comment type="caution">
    <text evidence="10">The sequence shown here is derived from an EMBL/GenBank/DDBJ whole genome shotgun (WGS) entry which is preliminary data.</text>
</comment>
<dbReference type="Pfam" id="PF00067">
    <property type="entry name" value="p450"/>
    <property type="match status" value="1"/>
</dbReference>
<organism evidence="10 11">
    <name type="scientific">Hohenbuehelia grisea</name>
    <dbReference type="NCBI Taxonomy" id="104357"/>
    <lineage>
        <taxon>Eukaryota</taxon>
        <taxon>Fungi</taxon>
        <taxon>Dikarya</taxon>
        <taxon>Basidiomycota</taxon>
        <taxon>Agaricomycotina</taxon>
        <taxon>Agaricomycetes</taxon>
        <taxon>Agaricomycetidae</taxon>
        <taxon>Agaricales</taxon>
        <taxon>Pleurotineae</taxon>
        <taxon>Pleurotaceae</taxon>
        <taxon>Hohenbuehelia</taxon>
    </lineage>
</organism>
<gene>
    <name evidence="10" type="ORF">HGRIS_012135</name>
</gene>
<dbReference type="InterPro" id="IPR050364">
    <property type="entry name" value="Cytochrome_P450_fung"/>
</dbReference>
<dbReference type="InterPro" id="IPR001128">
    <property type="entry name" value="Cyt_P450"/>
</dbReference>
<evidence type="ECO:0000256" key="1">
    <source>
        <dbReference type="ARBA" id="ARBA00001971"/>
    </source>
</evidence>
<evidence type="ECO:0000313" key="11">
    <source>
        <dbReference type="Proteomes" id="UP001556367"/>
    </source>
</evidence>
<dbReference type="PANTHER" id="PTHR46300">
    <property type="entry name" value="P450, PUTATIVE (EUROFUNG)-RELATED-RELATED"/>
    <property type="match status" value="1"/>
</dbReference>
<protein>
    <recommendedName>
        <fullName evidence="12">Cytochrome P450</fullName>
    </recommendedName>
</protein>
<dbReference type="PRINTS" id="PR00463">
    <property type="entry name" value="EP450I"/>
</dbReference>
<dbReference type="InterPro" id="IPR017972">
    <property type="entry name" value="Cyt_P450_CS"/>
</dbReference>
<dbReference type="PANTHER" id="PTHR46300:SF7">
    <property type="entry name" value="P450, PUTATIVE (EUROFUNG)-RELATED"/>
    <property type="match status" value="1"/>
</dbReference>
<keyword evidence="7 9" id="KW-0408">Iron</keyword>
<dbReference type="PROSITE" id="PS00086">
    <property type="entry name" value="CYTOCHROME_P450"/>
    <property type="match status" value="1"/>
</dbReference>
<evidence type="ECO:0000256" key="5">
    <source>
        <dbReference type="ARBA" id="ARBA00022723"/>
    </source>
</evidence>
<evidence type="ECO:0000256" key="9">
    <source>
        <dbReference type="RuleBase" id="RU000461"/>
    </source>
</evidence>
<dbReference type="InterPro" id="IPR036396">
    <property type="entry name" value="Cyt_P450_sf"/>
</dbReference>
<keyword evidence="11" id="KW-1185">Reference proteome</keyword>
<evidence type="ECO:0000256" key="3">
    <source>
        <dbReference type="ARBA" id="ARBA00010617"/>
    </source>
</evidence>
<dbReference type="CDD" id="cd11065">
    <property type="entry name" value="CYP64-like"/>
    <property type="match status" value="1"/>
</dbReference>
<comment type="similarity">
    <text evidence="3 9">Belongs to the cytochrome P450 family.</text>
</comment>
<comment type="pathway">
    <text evidence="2">Secondary metabolite biosynthesis.</text>
</comment>
<dbReference type="InterPro" id="IPR002401">
    <property type="entry name" value="Cyt_P450_E_grp-I"/>
</dbReference>
<comment type="cofactor">
    <cofactor evidence="1">
        <name>heme</name>
        <dbReference type="ChEBI" id="CHEBI:30413"/>
    </cofactor>
</comment>
<proteinExistence type="inferred from homology"/>
<reference evidence="11" key="1">
    <citation type="submission" date="2024-06" db="EMBL/GenBank/DDBJ databases">
        <title>Multi-omics analyses provide insights into the biosynthesis of the anticancer antibiotic pleurotin in Hohenbuehelia grisea.</title>
        <authorList>
            <person name="Weaver J.A."/>
            <person name="Alberti F."/>
        </authorList>
    </citation>
    <scope>NUCLEOTIDE SEQUENCE [LARGE SCALE GENOMIC DNA]</scope>
    <source>
        <strain evidence="11">T-177</strain>
    </source>
</reference>
<keyword evidence="6 9" id="KW-0560">Oxidoreductase</keyword>
<sequence>MPRESEWKTYYRWGLELKSDVIHIPVLGMNIVVLNSSQAVDDLLEKRSAIYASRPRMPMLVEVMKFKNLSMLPYGDLWKDGRRLCQRELHPALIKRYRPVLTKYTNMFLRSLIETPKEWRARIRHLTGASVLEIAYGLDIKATGDPYVELAQKGMRGVESAVVPGAFLVDLVPWLQRVPDWLPGAGWKKQANIWRDTLEDMNEIPYNAAKEQIRNGSTRLSYVSSCLEKIEESEDISYQDKIIKDTAGTMYAGNSDTSAAVLANFVLAMVDNPEVVRKAQEEIDRVVGHNRLPTMDDHDSLPYVVAIVKESIRWRTVVPISIPHLVTQDDIYKGYFIPEGSIIIPNIWAILHDEHDYPDPFTFNPDRFMKGGELNPDAKDPTASFGHGRRICPGRFLAHEELFSIIVSTLVAFDFTKAVGDDGELIEPCHDEVPGALCSPASFECSLKPRSLEAQNLVMATGNR</sequence>